<dbReference type="RefSeq" id="WP_181279117.1">
    <property type="nucleotide sequence ID" value="NZ_CADEPX010000007.1"/>
</dbReference>
<dbReference type="NCBIfam" id="NF045926">
    <property type="entry name" value="STM2901_fam"/>
    <property type="match status" value="1"/>
</dbReference>
<dbReference type="InterPro" id="IPR058064">
    <property type="entry name" value="STM2901-like"/>
</dbReference>
<dbReference type="Pfam" id="PF26636">
    <property type="entry name" value="DUF8209"/>
    <property type="match status" value="1"/>
</dbReference>
<accession>A0AB38TSR8</accession>
<sequence length="143" mass="15823">MANTYVYAGHPDLTPAELFFFIAVQETSQHVGIDDIEGVVLILSGWPILPTRGKFAGATKGTSVASVMARSLFRFEFKRRVLPTMTLESIKALRIILTRKLSVFVDRAVPGLGRILLACDAFAIVRNTVIKYNSLVKKEDQVP</sequence>
<dbReference type="AlphaFoldDB" id="A0AB38TSR8"/>
<name>A0AB38TSR8_BURGA</name>
<reference evidence="1" key="1">
    <citation type="submission" date="2022-09" db="EMBL/GenBank/DDBJ databases">
        <title>Genomic of Burkholderia gladioli.</title>
        <authorList>
            <person name="Wu H."/>
        </authorList>
    </citation>
    <scope>NUCLEOTIDE SEQUENCE</scope>
    <source>
        <strain evidence="1">ZN-S4</strain>
    </source>
</reference>
<dbReference type="Proteomes" id="UP001059745">
    <property type="component" value="Chromosome 1"/>
</dbReference>
<dbReference type="InterPro" id="IPR058522">
    <property type="entry name" value="DUF8209"/>
</dbReference>
<dbReference type="EMBL" id="CP104214">
    <property type="protein sequence ID" value="UWX69703.1"/>
    <property type="molecule type" value="Genomic_DNA"/>
</dbReference>
<evidence type="ECO:0000313" key="2">
    <source>
        <dbReference type="Proteomes" id="UP001059745"/>
    </source>
</evidence>
<organism evidence="1 2">
    <name type="scientific">Burkholderia gladioli</name>
    <name type="common">Pseudomonas marginata</name>
    <name type="synonym">Phytomonas marginata</name>
    <dbReference type="NCBI Taxonomy" id="28095"/>
    <lineage>
        <taxon>Bacteria</taxon>
        <taxon>Pseudomonadati</taxon>
        <taxon>Pseudomonadota</taxon>
        <taxon>Betaproteobacteria</taxon>
        <taxon>Burkholderiales</taxon>
        <taxon>Burkholderiaceae</taxon>
        <taxon>Burkholderia</taxon>
    </lineage>
</organism>
<proteinExistence type="predicted"/>
<evidence type="ECO:0000313" key="1">
    <source>
        <dbReference type="EMBL" id="UWX69703.1"/>
    </source>
</evidence>
<gene>
    <name evidence="1" type="ORF">NYZ96_16105</name>
</gene>
<protein>
    <submittedName>
        <fullName evidence="1">Uncharacterized protein</fullName>
    </submittedName>
</protein>